<proteinExistence type="predicted"/>
<dbReference type="Proteomes" id="UP001611450">
    <property type="component" value="Unassembled WGS sequence"/>
</dbReference>
<organism evidence="1 2">
    <name type="scientific">Nocardia beijingensis</name>
    <dbReference type="NCBI Taxonomy" id="95162"/>
    <lineage>
        <taxon>Bacteria</taxon>
        <taxon>Bacillati</taxon>
        <taxon>Actinomycetota</taxon>
        <taxon>Actinomycetes</taxon>
        <taxon>Mycobacteriales</taxon>
        <taxon>Nocardiaceae</taxon>
        <taxon>Nocardia</taxon>
    </lineage>
</organism>
<protein>
    <submittedName>
        <fullName evidence="1">Uncharacterized protein</fullName>
    </submittedName>
</protein>
<sequence length="215" mass="22880">MEKRQRIPGHAISIEIPPGYHELPLTDIATAVRAAEPVLLRSTTGSLRDSVPATLGTLEFLLGALAIRSAVYCGIGMHRSDAGQPVTSWLTISCIDAGEPRNPRLVILDLVQAKLREEVPWRAEPVDIEGRPVLFTEGVRRYPAPNLPAAPDVGDDASAFQLEALIPSSDGKTVAVIEVATASLEAGPEFAPMLFMMAASLEFETTVSGAGSLDL</sequence>
<comment type="caution">
    <text evidence="1">The sequence shown here is derived from an EMBL/GenBank/DDBJ whole genome shotgun (WGS) entry which is preliminary data.</text>
</comment>
<evidence type="ECO:0000313" key="2">
    <source>
        <dbReference type="Proteomes" id="UP001611450"/>
    </source>
</evidence>
<reference evidence="1 2" key="1">
    <citation type="submission" date="2024-10" db="EMBL/GenBank/DDBJ databases">
        <title>The Natural Products Discovery Center: Release of the First 8490 Sequenced Strains for Exploring Actinobacteria Biosynthetic Diversity.</title>
        <authorList>
            <person name="Kalkreuter E."/>
            <person name="Kautsar S.A."/>
            <person name="Yang D."/>
            <person name="Bader C.D."/>
            <person name="Teijaro C.N."/>
            <person name="Fluegel L."/>
            <person name="Davis C.M."/>
            <person name="Simpson J.R."/>
            <person name="Lauterbach L."/>
            <person name="Steele A.D."/>
            <person name="Gui C."/>
            <person name="Meng S."/>
            <person name="Li G."/>
            <person name="Viehrig K."/>
            <person name="Ye F."/>
            <person name="Su P."/>
            <person name="Kiefer A.F."/>
            <person name="Nichols A."/>
            <person name="Cepeda A.J."/>
            <person name="Yan W."/>
            <person name="Fan B."/>
            <person name="Jiang Y."/>
            <person name="Adhikari A."/>
            <person name="Zheng C.-J."/>
            <person name="Schuster L."/>
            <person name="Cowan T.M."/>
            <person name="Smanski M.J."/>
            <person name="Chevrette M.G."/>
            <person name="De Carvalho L.P.S."/>
            <person name="Shen B."/>
        </authorList>
    </citation>
    <scope>NUCLEOTIDE SEQUENCE [LARGE SCALE GENOMIC DNA]</scope>
    <source>
        <strain evidence="1 2">NPDC019626</strain>
    </source>
</reference>
<name>A0ABW7WKI3_9NOCA</name>
<gene>
    <name evidence="1" type="ORF">ACH47G_23495</name>
</gene>
<dbReference type="RefSeq" id="WP_396948033.1">
    <property type="nucleotide sequence ID" value="NZ_JBIRXV010000005.1"/>
</dbReference>
<accession>A0ABW7WKI3</accession>
<evidence type="ECO:0000313" key="1">
    <source>
        <dbReference type="EMBL" id="MFI2323458.1"/>
    </source>
</evidence>
<keyword evidence="2" id="KW-1185">Reference proteome</keyword>
<dbReference type="EMBL" id="JBIRXV010000005">
    <property type="protein sequence ID" value="MFI2323458.1"/>
    <property type="molecule type" value="Genomic_DNA"/>
</dbReference>